<comment type="caution">
    <text evidence="3">The sequence shown here is derived from an EMBL/GenBank/DDBJ whole genome shotgun (WGS) entry which is preliminary data.</text>
</comment>
<dbReference type="AlphaFoldDB" id="A0ABD4L3N2"/>
<keyword evidence="2" id="KW-0732">Signal</keyword>
<evidence type="ECO:0000313" key="4">
    <source>
        <dbReference type="Proteomes" id="UP000651738"/>
    </source>
</evidence>
<dbReference type="Proteomes" id="UP000651738">
    <property type="component" value="Unassembled WGS sequence"/>
</dbReference>
<organism evidence="3 4">
    <name type="scientific">Bisbaumannia pacifica</name>
    <dbReference type="NCBI Taxonomy" id="77098"/>
    <lineage>
        <taxon>Bacteria</taxon>
        <taxon>Pseudomonadati</taxon>
        <taxon>Pseudomonadota</taxon>
        <taxon>Gammaproteobacteria</taxon>
        <taxon>Oceanospirillales</taxon>
        <taxon>Halomonadaceae</taxon>
        <taxon>Bisbaumannia</taxon>
    </lineage>
</organism>
<feature type="region of interest" description="Disordered" evidence="1">
    <location>
        <begin position="23"/>
        <end position="55"/>
    </location>
</feature>
<evidence type="ECO:0000256" key="1">
    <source>
        <dbReference type="SAM" id="MobiDB-lite"/>
    </source>
</evidence>
<accession>A0ABD4L3N2</accession>
<feature type="signal peptide" evidence="2">
    <location>
        <begin position="1"/>
        <end position="25"/>
    </location>
</feature>
<evidence type="ECO:0000313" key="3">
    <source>
        <dbReference type="EMBL" id="MBH8580056.1"/>
    </source>
</evidence>
<reference evidence="3 4" key="1">
    <citation type="submission" date="2020-12" db="EMBL/GenBank/DDBJ databases">
        <title>Draft genome sequence of Halomonas pacifica strain CARE-V15.</title>
        <authorList>
            <person name="Vignesh N."/>
            <person name="Thabitha A."/>
            <person name="Saravanan R."/>
            <person name="Manigandan V."/>
        </authorList>
    </citation>
    <scope>NUCLEOTIDE SEQUENCE [LARGE SCALE GENOMIC DNA]</scope>
    <source>
        <strain evidence="3 4">CARE-V15</strain>
    </source>
</reference>
<feature type="chain" id="PRO_5044792504" description="Lipoprotein" evidence="2">
    <location>
        <begin position="26"/>
        <end position="185"/>
    </location>
</feature>
<evidence type="ECO:0000256" key="2">
    <source>
        <dbReference type="SAM" id="SignalP"/>
    </source>
</evidence>
<dbReference type="RefSeq" id="WP_146801633.1">
    <property type="nucleotide sequence ID" value="NZ_BJUK01000005.1"/>
</dbReference>
<sequence length="185" mass="19497">MEARRRLSWLAAMALLLSVAGCGGEAEPPASSSTAGGGEGAAPRATDARDPAEPVAVLDEPIRVSLSALPRDDRRLDVSGATNLPEGSRLQLVVIREASGVSWRQRLQVGEDGNFEAGPLGPGSGLAAGRYTLQLSMSPASVQPPEVRALIGERGEHLSGDWVRESGHGLGRVIEYQVPYELSHR</sequence>
<dbReference type="PROSITE" id="PS51257">
    <property type="entry name" value="PROKAR_LIPOPROTEIN"/>
    <property type="match status" value="1"/>
</dbReference>
<protein>
    <recommendedName>
        <fullName evidence="5">Lipoprotein</fullName>
    </recommendedName>
</protein>
<name>A0ABD4L3N2_9GAMM</name>
<dbReference type="EMBL" id="JAEDAF010000006">
    <property type="protein sequence ID" value="MBH8580056.1"/>
    <property type="molecule type" value="Genomic_DNA"/>
</dbReference>
<evidence type="ECO:0008006" key="5">
    <source>
        <dbReference type="Google" id="ProtNLM"/>
    </source>
</evidence>
<feature type="compositionally biased region" description="Low complexity" evidence="1">
    <location>
        <begin position="23"/>
        <end position="34"/>
    </location>
</feature>
<gene>
    <name evidence="3" type="ORF">I7V36_08090</name>
</gene>
<proteinExistence type="predicted"/>